<dbReference type="GO" id="GO:0004001">
    <property type="term" value="F:adenosine kinase activity"/>
    <property type="evidence" value="ECO:0007669"/>
    <property type="project" value="UniProtKB-UniRule"/>
</dbReference>
<evidence type="ECO:0000256" key="7">
    <source>
        <dbReference type="ARBA" id="ARBA00022777"/>
    </source>
</evidence>
<dbReference type="InterPro" id="IPR011611">
    <property type="entry name" value="PfkB_dom"/>
</dbReference>
<organism evidence="12 13">
    <name type="scientific">Calicophoron daubneyi</name>
    <name type="common">Rumen fluke</name>
    <name type="synonym">Paramphistomum daubneyi</name>
    <dbReference type="NCBI Taxonomy" id="300641"/>
    <lineage>
        <taxon>Eukaryota</taxon>
        <taxon>Metazoa</taxon>
        <taxon>Spiralia</taxon>
        <taxon>Lophotrochozoa</taxon>
        <taxon>Platyhelminthes</taxon>
        <taxon>Trematoda</taxon>
        <taxon>Digenea</taxon>
        <taxon>Plagiorchiida</taxon>
        <taxon>Pronocephalata</taxon>
        <taxon>Paramphistomoidea</taxon>
        <taxon>Paramphistomidae</taxon>
        <taxon>Calicophoron</taxon>
    </lineage>
</organism>
<dbReference type="EC" id="2.7.1.20" evidence="3 10"/>
<comment type="function">
    <text evidence="10">ATP dependent phosphorylation of adenosine and other related nucleoside analogs to monophosphate derivatives.</text>
</comment>
<evidence type="ECO:0000256" key="2">
    <source>
        <dbReference type="ARBA" id="ARBA00010688"/>
    </source>
</evidence>
<sequence>MGPEHEGYVFGIGNPLLDFLATVDEQLCQRYDLKLDDAILADERHMPLYDELVENFNVDYAAGGATLNTIRMIQWLVETPYTCSYVGCIGNDKAGEILQRECDNSKLCTKFQIAKTNSGTGKCAVLLQNHHRSMVTHLGACKELTLDYVERKDVWEYVERAHVYYVAGFAINACFDALLRIGAHSQANGKLFCFNLSAPFLQMFYTKEVDALLPYADILFANRAEFDAYVMAHNLPENEIENNLRYLANIPRISNVSRKRIVVITQASDPVLLAVEGNPIIREIPVPRLPTKDIVDTNGAGDAFASGFIAEYMHSASIDKAVKEALKSAVYIIKRSGFTLGSKNKY</sequence>
<evidence type="ECO:0000256" key="6">
    <source>
        <dbReference type="ARBA" id="ARBA00022741"/>
    </source>
</evidence>
<keyword evidence="6 10" id="KW-0547">Nucleotide-binding</keyword>
<dbReference type="GO" id="GO:0006166">
    <property type="term" value="P:purine ribonucleoside salvage"/>
    <property type="evidence" value="ECO:0007669"/>
    <property type="project" value="UniProtKB-KW"/>
</dbReference>
<dbReference type="Gene3D" id="3.40.1190.20">
    <property type="match status" value="1"/>
</dbReference>
<comment type="caution">
    <text evidence="12">The sequence shown here is derived from an EMBL/GenBank/DDBJ whole genome shotgun (WGS) entry which is preliminary data.</text>
</comment>
<comment type="pathway">
    <text evidence="1 10">Purine metabolism; AMP biosynthesis via salvage pathway; AMP from adenosine: step 1/1.</text>
</comment>
<dbReference type="GO" id="GO:0005524">
    <property type="term" value="F:ATP binding"/>
    <property type="evidence" value="ECO:0007669"/>
    <property type="project" value="UniProtKB-UniRule"/>
</dbReference>
<dbReference type="PRINTS" id="PR00989">
    <property type="entry name" value="ADENOKINASE"/>
</dbReference>
<accession>A0AAV2TVQ6</accession>
<dbReference type="InterPro" id="IPR002173">
    <property type="entry name" value="Carboh/pur_kinase_PfkB_CS"/>
</dbReference>
<keyword evidence="10" id="KW-0460">Magnesium</keyword>
<comment type="similarity">
    <text evidence="2 10">Belongs to the carbohydrate kinase PfkB family.</text>
</comment>
<gene>
    <name evidence="12" type="ORF">CDAUBV1_LOCUS15421</name>
</gene>
<dbReference type="AlphaFoldDB" id="A0AAV2TVQ6"/>
<proteinExistence type="inferred from homology"/>
<comment type="cofactor">
    <cofactor evidence="10">
        <name>Mg(2+)</name>
        <dbReference type="ChEBI" id="CHEBI:18420"/>
    </cofactor>
    <text evidence="10">Binds 3 Mg(2+) ions per subunit.</text>
</comment>
<dbReference type="GO" id="GO:0006144">
    <property type="term" value="P:purine nucleobase metabolic process"/>
    <property type="evidence" value="ECO:0007669"/>
    <property type="project" value="TreeGrafter"/>
</dbReference>
<evidence type="ECO:0000259" key="11">
    <source>
        <dbReference type="Pfam" id="PF00294"/>
    </source>
</evidence>
<feature type="domain" description="Carbohydrate kinase PfkB" evidence="11">
    <location>
        <begin position="31"/>
        <end position="340"/>
    </location>
</feature>
<dbReference type="EMBL" id="CAXLJL010000711">
    <property type="protein sequence ID" value="CAL5140251.1"/>
    <property type="molecule type" value="Genomic_DNA"/>
</dbReference>
<dbReference type="CDD" id="cd01168">
    <property type="entry name" value="adenosine_kinase"/>
    <property type="match status" value="1"/>
</dbReference>
<dbReference type="Gene3D" id="3.30.1110.10">
    <property type="match status" value="1"/>
</dbReference>
<evidence type="ECO:0000313" key="13">
    <source>
        <dbReference type="Proteomes" id="UP001497525"/>
    </source>
</evidence>
<dbReference type="GO" id="GO:0005829">
    <property type="term" value="C:cytosol"/>
    <property type="evidence" value="ECO:0007669"/>
    <property type="project" value="TreeGrafter"/>
</dbReference>
<keyword evidence="8 10" id="KW-0067">ATP-binding</keyword>
<dbReference type="Proteomes" id="UP001497525">
    <property type="component" value="Unassembled WGS sequence"/>
</dbReference>
<evidence type="ECO:0000256" key="5">
    <source>
        <dbReference type="ARBA" id="ARBA00022726"/>
    </source>
</evidence>
<dbReference type="Pfam" id="PF00294">
    <property type="entry name" value="PfkB"/>
    <property type="match status" value="1"/>
</dbReference>
<evidence type="ECO:0000256" key="3">
    <source>
        <dbReference type="ARBA" id="ARBA00012119"/>
    </source>
</evidence>
<evidence type="ECO:0000256" key="10">
    <source>
        <dbReference type="RuleBase" id="RU368116"/>
    </source>
</evidence>
<dbReference type="PANTHER" id="PTHR45769:SF3">
    <property type="entry name" value="ADENOSINE KINASE"/>
    <property type="match status" value="1"/>
</dbReference>
<comment type="catalytic activity">
    <reaction evidence="10">
        <text>adenosine + ATP = AMP + ADP + H(+)</text>
        <dbReference type="Rhea" id="RHEA:20824"/>
        <dbReference type="ChEBI" id="CHEBI:15378"/>
        <dbReference type="ChEBI" id="CHEBI:16335"/>
        <dbReference type="ChEBI" id="CHEBI:30616"/>
        <dbReference type="ChEBI" id="CHEBI:456215"/>
        <dbReference type="ChEBI" id="CHEBI:456216"/>
        <dbReference type="EC" id="2.7.1.20"/>
    </reaction>
</comment>
<dbReference type="PANTHER" id="PTHR45769">
    <property type="entry name" value="ADENOSINE KINASE"/>
    <property type="match status" value="1"/>
</dbReference>
<reference evidence="12" key="1">
    <citation type="submission" date="2024-06" db="EMBL/GenBank/DDBJ databases">
        <authorList>
            <person name="Liu X."/>
            <person name="Lenzi L."/>
            <person name="Haldenby T S."/>
            <person name="Uol C."/>
        </authorList>
    </citation>
    <scope>NUCLEOTIDE SEQUENCE</scope>
</reference>
<comment type="subcellular location">
    <subcellularLocation>
        <location evidence="10">Nucleus</location>
    </subcellularLocation>
</comment>
<keyword evidence="7 10" id="KW-0418">Kinase</keyword>
<feature type="active site" description="Proton acceptor" evidence="9">
    <location>
        <position position="302"/>
    </location>
</feature>
<dbReference type="GO" id="GO:0044209">
    <property type="term" value="P:AMP salvage"/>
    <property type="evidence" value="ECO:0007669"/>
    <property type="project" value="UniProtKB-UniRule"/>
</dbReference>
<evidence type="ECO:0000256" key="8">
    <source>
        <dbReference type="ARBA" id="ARBA00022840"/>
    </source>
</evidence>
<name>A0AAV2TVQ6_CALDB</name>
<keyword evidence="10" id="KW-0539">Nucleus</keyword>
<keyword evidence="5 10" id="KW-0660">Purine salvage</keyword>
<dbReference type="PROSITE" id="PS00584">
    <property type="entry name" value="PFKB_KINASES_2"/>
    <property type="match status" value="1"/>
</dbReference>
<dbReference type="GO" id="GO:0005634">
    <property type="term" value="C:nucleus"/>
    <property type="evidence" value="ECO:0007669"/>
    <property type="project" value="UniProtKB-SubCell"/>
</dbReference>
<protein>
    <recommendedName>
        <fullName evidence="3 10">Adenosine kinase</fullName>
        <shortName evidence="10">AK</shortName>
        <ecNumber evidence="3 10">2.7.1.20</ecNumber>
    </recommendedName>
    <alternativeName>
        <fullName evidence="10">Adenosine 5'-phosphotransferase</fullName>
    </alternativeName>
</protein>
<comment type="subunit">
    <text evidence="10">Monomer.</text>
</comment>
<evidence type="ECO:0000256" key="1">
    <source>
        <dbReference type="ARBA" id="ARBA00004801"/>
    </source>
</evidence>
<evidence type="ECO:0000313" key="12">
    <source>
        <dbReference type="EMBL" id="CAL5140251.1"/>
    </source>
</evidence>
<evidence type="ECO:0000256" key="4">
    <source>
        <dbReference type="ARBA" id="ARBA00022679"/>
    </source>
</evidence>
<evidence type="ECO:0000256" key="9">
    <source>
        <dbReference type="PIRSR" id="PIRSR601805-1"/>
    </source>
</evidence>
<dbReference type="InterPro" id="IPR029056">
    <property type="entry name" value="Ribokinase-like"/>
</dbReference>
<keyword evidence="4 10" id="KW-0808">Transferase</keyword>
<dbReference type="InterPro" id="IPR001805">
    <property type="entry name" value="Adenokinase"/>
</dbReference>
<dbReference type="SUPFAM" id="SSF53613">
    <property type="entry name" value="Ribokinase-like"/>
    <property type="match status" value="1"/>
</dbReference>